<feature type="transmembrane region" description="Helical" evidence="2">
    <location>
        <begin position="264"/>
        <end position="286"/>
    </location>
</feature>
<protein>
    <submittedName>
        <fullName evidence="3">Uncharacterized protein</fullName>
    </submittedName>
</protein>
<evidence type="ECO:0000313" key="4">
    <source>
        <dbReference type="Proteomes" id="UP000027238"/>
    </source>
</evidence>
<feature type="transmembrane region" description="Helical" evidence="2">
    <location>
        <begin position="226"/>
        <end position="252"/>
    </location>
</feature>
<organism evidence="3 4">
    <name type="scientific">Colletotrichum sublineola</name>
    <name type="common">Sorghum anthracnose fungus</name>
    <dbReference type="NCBI Taxonomy" id="1173701"/>
    <lineage>
        <taxon>Eukaryota</taxon>
        <taxon>Fungi</taxon>
        <taxon>Dikarya</taxon>
        <taxon>Ascomycota</taxon>
        <taxon>Pezizomycotina</taxon>
        <taxon>Sordariomycetes</taxon>
        <taxon>Hypocreomycetidae</taxon>
        <taxon>Glomerellales</taxon>
        <taxon>Glomerellaceae</taxon>
        <taxon>Colletotrichum</taxon>
        <taxon>Colletotrichum graminicola species complex</taxon>
    </lineage>
</organism>
<dbReference type="PANTHER" id="PTHR34414">
    <property type="entry name" value="HET DOMAIN-CONTAINING PROTEIN-RELATED"/>
    <property type="match status" value="1"/>
</dbReference>
<evidence type="ECO:0000313" key="3">
    <source>
        <dbReference type="EMBL" id="KDN67427.1"/>
    </source>
</evidence>
<dbReference type="AlphaFoldDB" id="A0A066XEQ3"/>
<dbReference type="HOGENOM" id="CLU_373842_0_0_1"/>
<evidence type="ECO:0000256" key="2">
    <source>
        <dbReference type="SAM" id="Phobius"/>
    </source>
</evidence>
<dbReference type="PANTHER" id="PTHR34414:SF1">
    <property type="entry name" value="SUBTILISIN-LIKE SERINE PROTEASE"/>
    <property type="match status" value="1"/>
</dbReference>
<keyword evidence="4" id="KW-1185">Reference proteome</keyword>
<keyword evidence="2" id="KW-0472">Membrane</keyword>
<sequence length="743" mass="85350">MDDVPFTADVELVDQVIPGSIAAFYGDELSCAVLEELYPNLDFVARKSKDHIDSIHKHLQKGRKIILTEDPNLHLVWNYNAVYIKPIPHYLLCHSFWISSLPRGSEHRGNALGFMRSYEFLIRHPSDFELAKEAHLIPSPSRSGLQRQKFPIEELSYNDFAAFIRSFSNISDAEVSPRWHFGQLRLSRLHWAVRIFQPLAARQRGFLNRLFYEEQFWQTGQFLNEFAAPLLFIFAALSLILSAMQVVLAAYSDNEEKWRVFSEASTWFAVVLICFFLYGIMIRFLAPGTFSNSSRSDATVLRERRCWKGESKGRSAFVLHAIMTFDWLDEDCAISHETPDFPSFDSTSDGPTAEQPSSAVERAGSVPEQIDQPSGDRVLPLLRLSDWSSAKQYDKNNPECIHYDFRWKVSQREKIRARQVCSDTDLDLVLAPSDFWTIDFEPRLATLLKDENKFPGDTYTCEETIVDISIERSRQRGLKKRFTGLEIDWDTLDSHMEGLGALFSKKRKITFGIEFVYKEVAADPTATKGKKKKGQSAIEAQKLQRAADAGLWTRVYEHHRCRGKHCKQGPHCWLDERGNHHRLLPRHMEEIVHHIKGNMKEGENEEVDINIEIPSKILGDILNNSRKRKAENSVDCRGCKIHASSHGRFRDTAETIFVEDAGEVEGDRMDRLEEYCNWSLQQVNDDGWRQALQEANQFGKNQFLELNSILKHPKMAADLMAKGGVKPGIALQIRFYTYVSLMF</sequence>
<gene>
    <name evidence="3" type="ORF">CSUB01_10788</name>
</gene>
<proteinExistence type="predicted"/>
<dbReference type="OrthoDB" id="4838901at2759"/>
<feature type="region of interest" description="Disordered" evidence="1">
    <location>
        <begin position="343"/>
        <end position="374"/>
    </location>
</feature>
<dbReference type="InterPro" id="IPR046536">
    <property type="entry name" value="DUF6601"/>
</dbReference>
<dbReference type="STRING" id="1173701.A0A066XEQ3"/>
<dbReference type="Proteomes" id="UP000027238">
    <property type="component" value="Unassembled WGS sequence"/>
</dbReference>
<name>A0A066XEQ3_COLSU</name>
<comment type="caution">
    <text evidence="3">The sequence shown here is derived from an EMBL/GenBank/DDBJ whole genome shotgun (WGS) entry which is preliminary data.</text>
</comment>
<dbReference type="Pfam" id="PF20246">
    <property type="entry name" value="DUF6601"/>
    <property type="match status" value="1"/>
</dbReference>
<dbReference type="eggNOG" id="ENOG502SIP1">
    <property type="taxonomic scope" value="Eukaryota"/>
</dbReference>
<accession>A0A066XEQ3</accession>
<keyword evidence="2" id="KW-0812">Transmembrane</keyword>
<reference evidence="4" key="1">
    <citation type="journal article" date="2014" name="Genome Announc.">
        <title>Draft genome sequence of Colletotrichum sublineola, a destructive pathogen of cultivated sorghum.</title>
        <authorList>
            <person name="Baroncelli R."/>
            <person name="Sanz-Martin J.M."/>
            <person name="Rech G.E."/>
            <person name="Sukno S.A."/>
            <person name="Thon M.R."/>
        </authorList>
    </citation>
    <scope>NUCLEOTIDE SEQUENCE [LARGE SCALE GENOMIC DNA]</scope>
    <source>
        <strain evidence="4">TX430BB</strain>
    </source>
</reference>
<feature type="compositionally biased region" description="Polar residues" evidence="1">
    <location>
        <begin position="344"/>
        <end position="358"/>
    </location>
</feature>
<keyword evidence="2" id="KW-1133">Transmembrane helix</keyword>
<evidence type="ECO:0000256" key="1">
    <source>
        <dbReference type="SAM" id="MobiDB-lite"/>
    </source>
</evidence>
<dbReference type="EMBL" id="JMSE01000811">
    <property type="protein sequence ID" value="KDN67427.1"/>
    <property type="molecule type" value="Genomic_DNA"/>
</dbReference>